<keyword evidence="5 8" id="KW-0812">Transmembrane</keyword>
<gene>
    <name evidence="10" type="ORF">G4L39_04100</name>
</gene>
<dbReference type="RefSeq" id="WP_165106134.1">
    <property type="nucleotide sequence ID" value="NZ_JAAKYA010000023.1"/>
</dbReference>
<feature type="domain" description="Citrate transporter-like" evidence="9">
    <location>
        <begin position="23"/>
        <end position="359"/>
    </location>
</feature>
<comment type="similarity">
    <text evidence="2">Belongs to the CitM (TC 2.A.11) transporter family.</text>
</comment>
<keyword evidence="6 8" id="KW-1133">Transmembrane helix</keyword>
<dbReference type="InterPro" id="IPR004680">
    <property type="entry name" value="Cit_transptr-like_dom"/>
</dbReference>
<evidence type="ECO:0000259" key="9">
    <source>
        <dbReference type="Pfam" id="PF03600"/>
    </source>
</evidence>
<feature type="transmembrane region" description="Helical" evidence="8">
    <location>
        <begin position="318"/>
        <end position="340"/>
    </location>
</feature>
<feature type="transmembrane region" description="Helical" evidence="8">
    <location>
        <begin position="138"/>
        <end position="160"/>
    </location>
</feature>
<evidence type="ECO:0000256" key="8">
    <source>
        <dbReference type="SAM" id="Phobius"/>
    </source>
</evidence>
<dbReference type="Proteomes" id="UP000477311">
    <property type="component" value="Unassembled WGS sequence"/>
</dbReference>
<feature type="transmembrane region" description="Helical" evidence="8">
    <location>
        <begin position="6"/>
        <end position="22"/>
    </location>
</feature>
<comment type="subcellular location">
    <subcellularLocation>
        <location evidence="1">Cell membrane</location>
        <topology evidence="1">Multi-pass membrane protein</topology>
    </subcellularLocation>
</comment>
<feature type="transmembrane region" description="Helical" evidence="8">
    <location>
        <begin position="270"/>
        <end position="288"/>
    </location>
</feature>
<evidence type="ECO:0000256" key="7">
    <source>
        <dbReference type="ARBA" id="ARBA00023136"/>
    </source>
</evidence>
<evidence type="ECO:0000256" key="3">
    <source>
        <dbReference type="ARBA" id="ARBA00022448"/>
    </source>
</evidence>
<evidence type="ECO:0000256" key="4">
    <source>
        <dbReference type="ARBA" id="ARBA00022475"/>
    </source>
</evidence>
<dbReference type="PRINTS" id="PR00758">
    <property type="entry name" value="ARSENICPUMP"/>
</dbReference>
<name>A0A6M1RLS6_9BACT</name>
<evidence type="ECO:0000313" key="10">
    <source>
        <dbReference type="EMBL" id="NGO38583.1"/>
    </source>
</evidence>
<dbReference type="InterPro" id="IPR000802">
    <property type="entry name" value="Arsenical_pump_ArsB"/>
</dbReference>
<evidence type="ECO:0000256" key="2">
    <source>
        <dbReference type="ARBA" id="ARBA00009843"/>
    </source>
</evidence>
<sequence length="412" mass="44669">MDSRTELFAILIFGLTYLLISGRRLKVLPLNRPAAAVLGTVLMVVAGVLTPEEAYRAVDYDTLVLLLGMMLIAAYLHLAGFFEWCADRILRLARTPVRLLAGLMVVSGVASALLVNDTVCVMMTPLVVAVMVRGGLPLAPYLLALAMSANLGSVATLVGNPQNMIIGSMSGISFTSFVRSLVVPAVVGLIVAFVVLWLGWRRVLRAARIRRPTGPPPPMDRRLVLLSLGVLAGVFGGFLAGWNLPWTALGGAALLMVLARRDTHEVLRQVDWHLLVFFAALFVVVEGFNRTGLPDHWYAHVRPLFGTTAASQAWHMGWFSVVGSNIFSNVPFVLVAGRWIPNFANPELMWKVMALATTFAGNLTILGSVANIIVVESARGHCEIGFWDYARFGIPVTVVSTVLGLCLLLWLG</sequence>
<dbReference type="EMBL" id="JAAKYA010000023">
    <property type="protein sequence ID" value="NGO38583.1"/>
    <property type="molecule type" value="Genomic_DNA"/>
</dbReference>
<keyword evidence="11" id="KW-1185">Reference proteome</keyword>
<evidence type="ECO:0000256" key="1">
    <source>
        <dbReference type="ARBA" id="ARBA00004651"/>
    </source>
</evidence>
<keyword evidence="3" id="KW-0813">Transport</keyword>
<dbReference type="PANTHER" id="PTHR43302">
    <property type="entry name" value="TRANSPORTER ARSB-RELATED"/>
    <property type="match status" value="1"/>
</dbReference>
<keyword evidence="7 8" id="KW-0472">Membrane</keyword>
<dbReference type="CDD" id="cd01117">
    <property type="entry name" value="YbiR_permease"/>
    <property type="match status" value="1"/>
</dbReference>
<feature type="transmembrane region" description="Helical" evidence="8">
    <location>
        <begin position="181"/>
        <end position="200"/>
    </location>
</feature>
<dbReference type="PANTHER" id="PTHR43302:SF5">
    <property type="entry name" value="TRANSPORTER ARSB-RELATED"/>
    <property type="match status" value="1"/>
</dbReference>
<dbReference type="GO" id="GO:0015105">
    <property type="term" value="F:arsenite transmembrane transporter activity"/>
    <property type="evidence" value="ECO:0007669"/>
    <property type="project" value="InterPro"/>
</dbReference>
<evidence type="ECO:0000256" key="6">
    <source>
        <dbReference type="ARBA" id="ARBA00022989"/>
    </source>
</evidence>
<feature type="transmembrane region" description="Helical" evidence="8">
    <location>
        <begin position="34"/>
        <end position="51"/>
    </location>
</feature>
<accession>A0A6M1RLS6</accession>
<dbReference type="Pfam" id="PF03600">
    <property type="entry name" value="CitMHS"/>
    <property type="match status" value="1"/>
</dbReference>
<reference evidence="10 11" key="1">
    <citation type="submission" date="2020-02" db="EMBL/GenBank/DDBJ databases">
        <title>Draft genome sequence of Limisphaera ngatamarikiensis NGM72.4T, a thermophilic Verrucomicrobia grouped in subdivision 3.</title>
        <authorList>
            <person name="Carere C.R."/>
            <person name="Steen J."/>
            <person name="Hugenholtz P."/>
            <person name="Stott M.B."/>
        </authorList>
    </citation>
    <scope>NUCLEOTIDE SEQUENCE [LARGE SCALE GENOMIC DNA]</scope>
    <source>
        <strain evidence="10 11">NGM72.4</strain>
    </source>
</reference>
<feature type="transmembrane region" description="Helical" evidence="8">
    <location>
        <begin position="352"/>
        <end position="374"/>
    </location>
</feature>
<dbReference type="AlphaFoldDB" id="A0A6M1RLS6"/>
<feature type="transmembrane region" description="Helical" evidence="8">
    <location>
        <begin position="103"/>
        <end position="132"/>
    </location>
</feature>
<protein>
    <submittedName>
        <fullName evidence="10">Anion transporter</fullName>
    </submittedName>
</protein>
<organism evidence="10 11">
    <name type="scientific">Limisphaera ngatamarikiensis</name>
    <dbReference type="NCBI Taxonomy" id="1324935"/>
    <lineage>
        <taxon>Bacteria</taxon>
        <taxon>Pseudomonadati</taxon>
        <taxon>Verrucomicrobiota</taxon>
        <taxon>Verrucomicrobiia</taxon>
        <taxon>Limisphaerales</taxon>
        <taxon>Limisphaeraceae</taxon>
        <taxon>Limisphaera</taxon>
    </lineage>
</organism>
<evidence type="ECO:0000313" key="11">
    <source>
        <dbReference type="Proteomes" id="UP000477311"/>
    </source>
</evidence>
<feature type="transmembrane region" description="Helical" evidence="8">
    <location>
        <begin position="389"/>
        <end position="411"/>
    </location>
</feature>
<evidence type="ECO:0000256" key="5">
    <source>
        <dbReference type="ARBA" id="ARBA00022692"/>
    </source>
</evidence>
<feature type="transmembrane region" description="Helical" evidence="8">
    <location>
        <begin position="225"/>
        <end position="258"/>
    </location>
</feature>
<keyword evidence="4" id="KW-1003">Cell membrane</keyword>
<feature type="transmembrane region" description="Helical" evidence="8">
    <location>
        <begin position="63"/>
        <end position="82"/>
    </location>
</feature>
<comment type="caution">
    <text evidence="10">The sequence shown here is derived from an EMBL/GenBank/DDBJ whole genome shotgun (WGS) entry which is preliminary data.</text>
</comment>
<dbReference type="GO" id="GO:0005886">
    <property type="term" value="C:plasma membrane"/>
    <property type="evidence" value="ECO:0007669"/>
    <property type="project" value="UniProtKB-SubCell"/>
</dbReference>
<proteinExistence type="inferred from homology"/>